<dbReference type="SMART" id="SM00257">
    <property type="entry name" value="LysM"/>
    <property type="match status" value="1"/>
</dbReference>
<protein>
    <submittedName>
        <fullName evidence="2">Nucleoid-associated protein YgaU, contains BON and LysM domains</fullName>
    </submittedName>
</protein>
<dbReference type="AlphaFoldDB" id="A0A1R0F851"/>
<feature type="domain" description="LysM" evidence="1">
    <location>
        <begin position="265"/>
        <end position="314"/>
    </location>
</feature>
<dbReference type="RefSeq" id="WP_075870059.1">
    <property type="nucleotide sequence ID" value="NZ_CALYQA010000001.1"/>
</dbReference>
<dbReference type="Gene3D" id="2.60.40.10">
    <property type="entry name" value="Immunoglobulins"/>
    <property type="match status" value="1"/>
</dbReference>
<dbReference type="InterPro" id="IPR013783">
    <property type="entry name" value="Ig-like_fold"/>
</dbReference>
<evidence type="ECO:0000259" key="1">
    <source>
        <dbReference type="PROSITE" id="PS51782"/>
    </source>
</evidence>
<dbReference type="InterPro" id="IPR052196">
    <property type="entry name" value="Bact_Kbp"/>
</dbReference>
<organism evidence="2 3">
    <name type="scientific">Bartonella apis</name>
    <dbReference type="NCBI Taxonomy" id="1686310"/>
    <lineage>
        <taxon>Bacteria</taxon>
        <taxon>Pseudomonadati</taxon>
        <taxon>Pseudomonadota</taxon>
        <taxon>Alphaproteobacteria</taxon>
        <taxon>Hyphomicrobiales</taxon>
        <taxon>Bartonellaceae</taxon>
        <taxon>Bartonella</taxon>
    </lineage>
</organism>
<accession>A0A1R0F851</accession>
<dbReference type="GeneID" id="92991574"/>
<name>A0A1R0F851_9HYPH</name>
<dbReference type="Pfam" id="PF01476">
    <property type="entry name" value="LysM"/>
    <property type="match status" value="1"/>
</dbReference>
<evidence type="ECO:0000313" key="2">
    <source>
        <dbReference type="EMBL" id="OLY43145.1"/>
    </source>
</evidence>
<proteinExistence type="predicted"/>
<keyword evidence="3" id="KW-1185">Reference proteome</keyword>
<dbReference type="OrthoDB" id="370541at2"/>
<evidence type="ECO:0000313" key="3">
    <source>
        <dbReference type="Proteomes" id="UP000187344"/>
    </source>
</evidence>
<dbReference type="PROSITE" id="PS51782">
    <property type="entry name" value="LYSM"/>
    <property type="match status" value="1"/>
</dbReference>
<dbReference type="InterPro" id="IPR018392">
    <property type="entry name" value="LysM"/>
</dbReference>
<dbReference type="PANTHER" id="PTHR34700">
    <property type="entry name" value="POTASSIUM BINDING PROTEIN KBP"/>
    <property type="match status" value="1"/>
</dbReference>
<reference evidence="2 3" key="1">
    <citation type="submission" date="2016-12" db="EMBL/GenBank/DDBJ databases">
        <title>Comparative genomics of Bartonella apis.</title>
        <authorList>
            <person name="Engel P."/>
        </authorList>
    </citation>
    <scope>NUCLEOTIDE SEQUENCE [LARGE SCALE GENOMIC DNA]</scope>
    <source>
        <strain evidence="2 3">PEB0149</strain>
    </source>
</reference>
<dbReference type="InterPro" id="IPR036779">
    <property type="entry name" value="LysM_dom_sf"/>
</dbReference>
<dbReference type="PANTHER" id="PTHR34700:SF4">
    <property type="entry name" value="PHAGE-LIKE ELEMENT PBSX PROTEIN XKDP"/>
    <property type="match status" value="1"/>
</dbReference>
<dbReference type="EMBL" id="LXYT01000002">
    <property type="protein sequence ID" value="OLY43145.1"/>
    <property type="molecule type" value="Genomic_DNA"/>
</dbReference>
<sequence>MAFFLSMKKFAVTLTLAVIAAFVLFVGTLHADELKNSVQHEQLESPSFESFMLNDENYAVIVGKAPANAKVELIDGARKLGETNADEKGSFTLTLEKILGKGQYHFVLRATDQSGKSFTSLETVTVIISHKGENGMTAFMNDPAGPSRFISGAPAIIKIGKKTDKNFDVTRITYKNSILTISGQAEKDMQVIATLGNMRLGSDKINDRGSFSLSRFVSLFSGDHVFRVDLFNDSGENVGSLAIPFRIDERYRPVNQLYRDGKPVKTVTVEKGDSLSSIAEKFYGSSRYREAIYSANSDALKNRDHVTIGQELILPEIDNLQKSKATTAQTDLKEK</sequence>
<dbReference type="Gene3D" id="3.10.350.10">
    <property type="entry name" value="LysM domain"/>
    <property type="match status" value="1"/>
</dbReference>
<gene>
    <name evidence="2" type="ORF">PEB0149_005670</name>
</gene>
<comment type="caution">
    <text evidence="2">The sequence shown here is derived from an EMBL/GenBank/DDBJ whole genome shotgun (WGS) entry which is preliminary data.</text>
</comment>
<dbReference type="Proteomes" id="UP000187344">
    <property type="component" value="Unassembled WGS sequence"/>
</dbReference>
<dbReference type="CDD" id="cd00118">
    <property type="entry name" value="LysM"/>
    <property type="match status" value="1"/>
</dbReference>